<gene>
    <name evidence="1" type="ORF">TNCV_4201321</name>
</gene>
<accession>A0A8X6WB95</accession>
<sequence>MSCKSTACQQDFTSTPPVLLEDFSDSSVDYLLPLKRLSVEISVSSSVTSCQLIPGYPIRITTSISASIQMIVSCPCIPLPICITHTAQIAIYASVRQSLTRISFLLSIPTVRTLGVGPHMPFFILC</sequence>
<protein>
    <submittedName>
        <fullName evidence="1">Uncharacterized protein</fullName>
    </submittedName>
</protein>
<organism evidence="1 2">
    <name type="scientific">Trichonephila clavipes</name>
    <name type="common">Golden silk orbweaver</name>
    <name type="synonym">Nephila clavipes</name>
    <dbReference type="NCBI Taxonomy" id="2585209"/>
    <lineage>
        <taxon>Eukaryota</taxon>
        <taxon>Metazoa</taxon>
        <taxon>Ecdysozoa</taxon>
        <taxon>Arthropoda</taxon>
        <taxon>Chelicerata</taxon>
        <taxon>Arachnida</taxon>
        <taxon>Araneae</taxon>
        <taxon>Araneomorphae</taxon>
        <taxon>Entelegynae</taxon>
        <taxon>Araneoidea</taxon>
        <taxon>Nephilidae</taxon>
        <taxon>Trichonephila</taxon>
    </lineage>
</organism>
<evidence type="ECO:0000313" key="2">
    <source>
        <dbReference type="Proteomes" id="UP000887159"/>
    </source>
</evidence>
<evidence type="ECO:0000313" key="1">
    <source>
        <dbReference type="EMBL" id="GFY31823.1"/>
    </source>
</evidence>
<reference evidence="1" key="1">
    <citation type="submission" date="2020-08" db="EMBL/GenBank/DDBJ databases">
        <title>Multicomponent nature underlies the extraordinary mechanical properties of spider dragline silk.</title>
        <authorList>
            <person name="Kono N."/>
            <person name="Nakamura H."/>
            <person name="Mori M."/>
            <person name="Yoshida Y."/>
            <person name="Ohtoshi R."/>
            <person name="Malay A.D."/>
            <person name="Moran D.A.P."/>
            <person name="Tomita M."/>
            <person name="Numata K."/>
            <person name="Arakawa K."/>
        </authorList>
    </citation>
    <scope>NUCLEOTIDE SEQUENCE</scope>
</reference>
<comment type="caution">
    <text evidence="1">The sequence shown here is derived from an EMBL/GenBank/DDBJ whole genome shotgun (WGS) entry which is preliminary data.</text>
</comment>
<name>A0A8X6WB95_TRICX</name>
<dbReference type="EMBL" id="BMAU01021400">
    <property type="protein sequence ID" value="GFY31823.1"/>
    <property type="molecule type" value="Genomic_DNA"/>
</dbReference>
<keyword evidence="2" id="KW-1185">Reference proteome</keyword>
<proteinExistence type="predicted"/>
<dbReference type="AlphaFoldDB" id="A0A8X6WB95"/>
<dbReference type="Proteomes" id="UP000887159">
    <property type="component" value="Unassembled WGS sequence"/>
</dbReference>